<dbReference type="InterPro" id="IPR050739">
    <property type="entry name" value="MFP"/>
</dbReference>
<evidence type="ECO:0000256" key="1">
    <source>
        <dbReference type="ARBA" id="ARBA00004167"/>
    </source>
</evidence>
<keyword evidence="5" id="KW-0175">Coiled coil</keyword>
<reference evidence="7" key="1">
    <citation type="submission" date="2024-06" db="EMBL/GenBank/DDBJ databases">
        <title>Sequencing and assembly of the genome of Dyadobacter sp. strain 676, a symbiont of Cyamopsis tetragonoloba.</title>
        <authorList>
            <person name="Guro P."/>
            <person name="Sazanova A."/>
            <person name="Kuznetsova I."/>
            <person name="Belimov A."/>
            <person name="Safronova V."/>
        </authorList>
    </citation>
    <scope>NUCLEOTIDE SEQUENCE</scope>
    <source>
        <strain evidence="7">676</strain>
    </source>
</reference>
<dbReference type="EMBL" id="CP159289">
    <property type="protein sequence ID" value="XCH24809.1"/>
    <property type="molecule type" value="Genomic_DNA"/>
</dbReference>
<name>A0AAU8FLE0_9BACT</name>
<dbReference type="GO" id="GO:0016020">
    <property type="term" value="C:membrane"/>
    <property type="evidence" value="ECO:0007669"/>
    <property type="project" value="UniProtKB-SubCell"/>
</dbReference>
<proteinExistence type="predicted"/>
<evidence type="ECO:0000256" key="2">
    <source>
        <dbReference type="ARBA" id="ARBA00022692"/>
    </source>
</evidence>
<feature type="coiled-coil region" evidence="5">
    <location>
        <begin position="145"/>
        <end position="179"/>
    </location>
</feature>
<evidence type="ECO:0000313" key="7">
    <source>
        <dbReference type="EMBL" id="XCH24809.1"/>
    </source>
</evidence>
<keyword evidence="4 6" id="KW-0472">Membrane</keyword>
<dbReference type="RefSeq" id="WP_353720117.1">
    <property type="nucleotide sequence ID" value="NZ_CP159289.1"/>
</dbReference>
<feature type="transmembrane region" description="Helical" evidence="6">
    <location>
        <begin position="5"/>
        <end position="26"/>
    </location>
</feature>
<comment type="subcellular location">
    <subcellularLocation>
        <location evidence="1">Membrane</location>
        <topology evidence="1">Single-pass membrane protein</topology>
    </subcellularLocation>
</comment>
<evidence type="ECO:0000256" key="5">
    <source>
        <dbReference type="SAM" id="Coils"/>
    </source>
</evidence>
<dbReference type="PANTHER" id="PTHR30386:SF26">
    <property type="entry name" value="TRANSPORT PROTEIN COMB"/>
    <property type="match status" value="1"/>
</dbReference>
<protein>
    <submittedName>
        <fullName evidence="7">HlyD family efflux transporter periplasmic adaptor subunit</fullName>
    </submittedName>
</protein>
<dbReference type="PANTHER" id="PTHR30386">
    <property type="entry name" value="MEMBRANE FUSION SUBUNIT OF EMRAB-TOLC MULTIDRUG EFFLUX PUMP"/>
    <property type="match status" value="1"/>
</dbReference>
<evidence type="ECO:0000256" key="6">
    <source>
        <dbReference type="SAM" id="Phobius"/>
    </source>
</evidence>
<organism evidence="7">
    <name type="scientific">Dyadobacter sp. 676</name>
    <dbReference type="NCBI Taxonomy" id="3088362"/>
    <lineage>
        <taxon>Bacteria</taxon>
        <taxon>Pseudomonadati</taxon>
        <taxon>Bacteroidota</taxon>
        <taxon>Cytophagia</taxon>
        <taxon>Cytophagales</taxon>
        <taxon>Spirosomataceae</taxon>
        <taxon>Dyadobacter</taxon>
    </lineage>
</organism>
<evidence type="ECO:0000256" key="4">
    <source>
        <dbReference type="ARBA" id="ARBA00023136"/>
    </source>
</evidence>
<keyword evidence="3 6" id="KW-1133">Transmembrane helix</keyword>
<sequence length="403" mass="46326">MAYQLWIGSFPIFFTCCIALTCWIQYPDVVTASFILTTKDPPRSMVATVNGKLIKINNLNGDVVAKGGIVAMLESPADYKQVLALETFTAQAEQWVHHDKWDELDKLDLHQFSQLGELETPFQDFFSQLEELQSSLGKNFYLQRRRLLQNDIDALANLEDNLRQQMQLTERQLDLARDDHEIQKKLFEQKTISKLEYGREKAKLVEKELPLAITKSAFIENSVRQTSKKAEMISLDNTVLIYKNKVKKSLRTLTTSLRAWKIKYLITAPVSGTLSYKIPLQEQMQVASGDQLFDIEPKTENYQGIIQIKQFNQGKLQEGQRVFVRLDGFQYREYGLLQGKLGSISATADKQDIYWGFVDLPSKLNTTYGKKLKYRSGLRGTAEIITDDKKLIWRLIEIFQSGK</sequence>
<gene>
    <name evidence="7" type="ORF">ABV298_31745</name>
</gene>
<accession>A0AAU8FLE0</accession>
<evidence type="ECO:0000256" key="3">
    <source>
        <dbReference type="ARBA" id="ARBA00022989"/>
    </source>
</evidence>
<dbReference type="AlphaFoldDB" id="A0AAU8FLE0"/>
<keyword evidence="2 6" id="KW-0812">Transmembrane</keyword>